<dbReference type="CDD" id="cd13896">
    <property type="entry name" value="CuRO_3_CopA"/>
    <property type="match status" value="1"/>
</dbReference>
<reference evidence="7 8" key="1">
    <citation type="submission" date="2020-06" db="EMBL/GenBank/DDBJ databases">
        <title>Description of novel acetic acid bacteria.</title>
        <authorList>
            <person name="Sombolestani A."/>
        </authorList>
    </citation>
    <scope>NUCLEOTIDE SEQUENCE [LARGE SCALE GENOMIC DNA]</scope>
    <source>
        <strain evidence="7 8">LMG 27010</strain>
    </source>
</reference>
<feature type="non-terminal residue" evidence="7">
    <location>
        <position position="1"/>
    </location>
</feature>
<evidence type="ECO:0000256" key="1">
    <source>
        <dbReference type="ARBA" id="ARBA00022723"/>
    </source>
</evidence>
<protein>
    <submittedName>
        <fullName evidence="7">Copper resistance system multicopper oxidase</fullName>
    </submittedName>
</protein>
<dbReference type="GO" id="GO:0042597">
    <property type="term" value="C:periplasmic space"/>
    <property type="evidence" value="ECO:0007669"/>
    <property type="project" value="InterPro"/>
</dbReference>
<dbReference type="InterPro" id="IPR034279">
    <property type="entry name" value="CuRO_3_CopA"/>
</dbReference>
<evidence type="ECO:0000259" key="6">
    <source>
        <dbReference type="Pfam" id="PF07732"/>
    </source>
</evidence>
<evidence type="ECO:0000256" key="2">
    <source>
        <dbReference type="ARBA" id="ARBA00023002"/>
    </source>
</evidence>
<keyword evidence="1" id="KW-0479">Metal-binding</keyword>
<dbReference type="CDD" id="cd13874">
    <property type="entry name" value="CuRO_2_CopA"/>
    <property type="match status" value="1"/>
</dbReference>
<dbReference type="NCBIfam" id="TIGR01480">
    <property type="entry name" value="copper_res_A"/>
    <property type="match status" value="1"/>
</dbReference>
<dbReference type="InterPro" id="IPR006376">
    <property type="entry name" value="Cu-R_CopA"/>
</dbReference>
<dbReference type="InterPro" id="IPR001117">
    <property type="entry name" value="Cu-oxidase_2nd"/>
</dbReference>
<evidence type="ECO:0000313" key="7">
    <source>
        <dbReference type="EMBL" id="NVN41216.1"/>
    </source>
</evidence>
<dbReference type="Pfam" id="PF07732">
    <property type="entry name" value="Cu-oxidase_3"/>
    <property type="match status" value="1"/>
</dbReference>
<keyword evidence="3" id="KW-0186">Copper</keyword>
<dbReference type="InterPro" id="IPR045087">
    <property type="entry name" value="Cu-oxidase_fam"/>
</dbReference>
<dbReference type="EMBL" id="JABXXR010000101">
    <property type="protein sequence ID" value="NVN41216.1"/>
    <property type="molecule type" value="Genomic_DNA"/>
</dbReference>
<dbReference type="InterPro" id="IPR008972">
    <property type="entry name" value="Cupredoxin"/>
</dbReference>
<gene>
    <name evidence="7" type="ORF">HUK82_11680</name>
</gene>
<organism evidence="7 8">
    <name type="scientific">Ameyamaea chiangmaiensis</name>
    <dbReference type="NCBI Taxonomy" id="442969"/>
    <lineage>
        <taxon>Bacteria</taxon>
        <taxon>Pseudomonadati</taxon>
        <taxon>Pseudomonadota</taxon>
        <taxon>Alphaproteobacteria</taxon>
        <taxon>Acetobacterales</taxon>
        <taxon>Acetobacteraceae</taxon>
        <taxon>Ameyamaea</taxon>
    </lineage>
</organism>
<name>A0A850PG71_9PROT</name>
<dbReference type="GO" id="GO:0016491">
    <property type="term" value="F:oxidoreductase activity"/>
    <property type="evidence" value="ECO:0007669"/>
    <property type="project" value="UniProtKB-KW"/>
</dbReference>
<feature type="domain" description="Plastocyanin-like" evidence="5">
    <location>
        <begin position="413"/>
        <end position="530"/>
    </location>
</feature>
<dbReference type="Proteomes" id="UP000585665">
    <property type="component" value="Unassembled WGS sequence"/>
</dbReference>
<dbReference type="InterPro" id="IPR034282">
    <property type="entry name" value="CuRO_2_CopA"/>
</dbReference>
<dbReference type="Pfam" id="PF00394">
    <property type="entry name" value="Cu-oxidase"/>
    <property type="match status" value="1"/>
</dbReference>
<dbReference type="InterPro" id="IPR002355">
    <property type="entry name" value="Cu_oxidase_Cu_BS"/>
</dbReference>
<dbReference type="PROSITE" id="PS00079">
    <property type="entry name" value="MULTICOPPER_OXIDASE1"/>
    <property type="match status" value="1"/>
</dbReference>
<dbReference type="Pfam" id="PF07731">
    <property type="entry name" value="Cu-oxidase_2"/>
    <property type="match status" value="1"/>
</dbReference>
<dbReference type="AlphaFoldDB" id="A0A850PG71"/>
<accession>A0A850PG71</accession>
<proteinExistence type="predicted"/>
<dbReference type="SUPFAM" id="SSF49503">
    <property type="entry name" value="Cupredoxins"/>
    <property type="match status" value="3"/>
</dbReference>
<dbReference type="GO" id="GO:0005507">
    <property type="term" value="F:copper ion binding"/>
    <property type="evidence" value="ECO:0007669"/>
    <property type="project" value="InterPro"/>
</dbReference>
<keyword evidence="2" id="KW-0560">Oxidoreductase</keyword>
<evidence type="ECO:0000313" key="8">
    <source>
        <dbReference type="Proteomes" id="UP000585665"/>
    </source>
</evidence>
<dbReference type="InterPro" id="IPR033138">
    <property type="entry name" value="Cu_oxidase_CS"/>
</dbReference>
<dbReference type="PROSITE" id="PS00080">
    <property type="entry name" value="MULTICOPPER_OXIDASE2"/>
    <property type="match status" value="1"/>
</dbReference>
<dbReference type="PANTHER" id="PTHR11709">
    <property type="entry name" value="MULTI-COPPER OXIDASE"/>
    <property type="match status" value="1"/>
</dbReference>
<dbReference type="Gene3D" id="2.60.40.420">
    <property type="entry name" value="Cupredoxins - blue copper proteins"/>
    <property type="match status" value="3"/>
</dbReference>
<dbReference type="InterPro" id="IPR011706">
    <property type="entry name" value="Cu-oxidase_C"/>
</dbReference>
<dbReference type="PANTHER" id="PTHR11709:SF394">
    <property type="entry name" value="FI03373P-RELATED"/>
    <property type="match status" value="1"/>
</dbReference>
<sequence length="531" mass="58632">PRAFSDPARGRVPDRATSHHRLVVGATPVNITGRTTLAPAVDGCVPGPVLRWREGDEVTLDVVNTLDETTSIHWHGVRVPSDMDGVPGLSFAGIPPGESFTYRFAVRQSGTYWYHSHSNMQEGRGLYGAIVIDPAGRDPNAVERDYVVVLSDWTDTPQERIESNLKFDPDTYSFRQRTAASLVGDAGREGLGAALADRLRWSRMRMNATDISDVSAVAYTYLMNGLPPDANWTALFAPGERVRLRFINAAVMTLFDVRIPGLSMQVVQADGNDVVPVAVDEFRIGVAETYDVIVTPQAGRAYSIFVQSEDRTGYARGTIAEQAGQVVAIPPMDPRPVRTMMDMGMGTMDMKGGAMSGMAMPMTSPVGRTVENQNVASMPIDRVGDPGDGLRDNGRRVLRYADLRALRPGRDPRPPGREITLHLTGNMERYIWGFDGRKFSEAPPIGLRLGERVRFVLINDTMMEHPIHLHGLWSELENGQGAFQPYKHTIISQPGSRLTYLVTADVPGQWAYHCHLMFHMELGMFRTVVVS</sequence>
<evidence type="ECO:0000256" key="3">
    <source>
        <dbReference type="ARBA" id="ARBA00023008"/>
    </source>
</evidence>
<evidence type="ECO:0000259" key="4">
    <source>
        <dbReference type="Pfam" id="PF00394"/>
    </source>
</evidence>
<feature type="domain" description="Plastocyanin-like" evidence="4">
    <location>
        <begin position="145"/>
        <end position="321"/>
    </location>
</feature>
<keyword evidence="8" id="KW-1185">Reference proteome</keyword>
<comment type="caution">
    <text evidence="7">The sequence shown here is derived from an EMBL/GenBank/DDBJ whole genome shotgun (WGS) entry which is preliminary data.</text>
</comment>
<feature type="domain" description="Plastocyanin-like" evidence="6">
    <location>
        <begin position="27"/>
        <end position="134"/>
    </location>
</feature>
<evidence type="ECO:0000259" key="5">
    <source>
        <dbReference type="Pfam" id="PF07731"/>
    </source>
</evidence>
<dbReference type="RefSeq" id="WP_176614127.1">
    <property type="nucleotide sequence ID" value="NZ_JABXXR010000101.1"/>
</dbReference>
<dbReference type="InterPro" id="IPR011707">
    <property type="entry name" value="Cu-oxidase-like_N"/>
</dbReference>